<dbReference type="Gene3D" id="3.40.50.1820">
    <property type="entry name" value="alpha/beta hydrolase"/>
    <property type="match status" value="1"/>
</dbReference>
<feature type="transmembrane region" description="Helical" evidence="1">
    <location>
        <begin position="53"/>
        <end position="75"/>
    </location>
</feature>
<dbReference type="PATRIC" id="fig|1278076.4.peg.1609"/>
<keyword evidence="3" id="KW-1185">Reference proteome</keyword>
<feature type="transmembrane region" description="Helical" evidence="1">
    <location>
        <begin position="117"/>
        <end position="136"/>
    </location>
</feature>
<dbReference type="GO" id="GO:0016747">
    <property type="term" value="F:acyltransferase activity, transferring groups other than amino-acyl groups"/>
    <property type="evidence" value="ECO:0007669"/>
    <property type="project" value="TreeGrafter"/>
</dbReference>
<feature type="transmembrane region" description="Helical" evidence="1">
    <location>
        <begin position="24"/>
        <end position="46"/>
    </location>
</feature>
<dbReference type="SUPFAM" id="SSF53474">
    <property type="entry name" value="alpha/beta-Hydrolases"/>
    <property type="match status" value="1"/>
</dbReference>
<gene>
    <name evidence="2" type="ORF">G352_07713</name>
</gene>
<dbReference type="Pfam" id="PF00756">
    <property type="entry name" value="Esterase"/>
    <property type="match status" value="1"/>
</dbReference>
<dbReference type="EMBL" id="AOEX01000026">
    <property type="protein sequence ID" value="EME66106.1"/>
    <property type="molecule type" value="Genomic_DNA"/>
</dbReference>
<dbReference type="PANTHER" id="PTHR48098:SF1">
    <property type="entry name" value="DIACYLGLYCEROL ACYLTRANSFERASE_MYCOLYLTRANSFERASE AG85A"/>
    <property type="match status" value="1"/>
</dbReference>
<accession>M2XZ19</accession>
<reference evidence="2 3" key="1">
    <citation type="journal article" date="2013" name="Genome Announc.">
        <title>Draft Genome Sequence of Rhodococcus ruber Strain BKS 20-38.</title>
        <authorList>
            <person name="Bala M."/>
            <person name="Kumar S."/>
            <person name="Raghava G.P."/>
            <person name="Mayilraj S."/>
        </authorList>
    </citation>
    <scope>NUCLEOTIDE SEQUENCE [LARGE SCALE GENOMIC DNA]</scope>
    <source>
        <strain evidence="2 3">BKS 20-38</strain>
    </source>
</reference>
<dbReference type="PANTHER" id="PTHR48098">
    <property type="entry name" value="ENTEROCHELIN ESTERASE-RELATED"/>
    <property type="match status" value="1"/>
</dbReference>
<sequence>MGASRILEVVSWSGLVEAALDVRLTTTAAAVVFVVLTVGGFTALLARRSRRWLVVWVPVAVASAVVLVLAAAVLVEKVWRPFPDRLPRSVYVWSGLAVLAIALGAGRWVVRHRDRRPLAAAGLVVAVVAVVVAAAGQVNAVYDAYPTVRAALGLSNYRTVPLAEALGPATATIDRRPLSENWTPPGDLPKTGAVTTARIPGAVSGFRARDARIYLPPAYFADPRPELPVLVLLAGQPGGTEDWLVGGRLTQIMDAYAAEHDGLAPVVVLADGTGGQFDNPLCVDSHLGNVATYLTVDVPAWVRGQLQVDPDPSGWAIGGFSYGGTCALQLATTRPDVYPTFLDLSGQAEPTIGDRDRTVREVFGGDAAAFARNNPAELLTRNRYPGSAGVFVVGLDDREYRSGLEQLTTAAAAAGMDVHLTELPGAHSFAVWSAGLEKELPWLSRRLGLVAR</sequence>
<keyword evidence="1" id="KW-0812">Transmembrane</keyword>
<evidence type="ECO:0000313" key="2">
    <source>
        <dbReference type="EMBL" id="EME66106.1"/>
    </source>
</evidence>
<evidence type="ECO:0000256" key="1">
    <source>
        <dbReference type="SAM" id="Phobius"/>
    </source>
</evidence>
<dbReference type="InterPro" id="IPR029058">
    <property type="entry name" value="AB_hydrolase_fold"/>
</dbReference>
<organism evidence="2 3">
    <name type="scientific">Rhodococcus ruber BKS 20-38</name>
    <dbReference type="NCBI Taxonomy" id="1278076"/>
    <lineage>
        <taxon>Bacteria</taxon>
        <taxon>Bacillati</taxon>
        <taxon>Actinomycetota</taxon>
        <taxon>Actinomycetes</taxon>
        <taxon>Mycobacteriales</taxon>
        <taxon>Nocardiaceae</taxon>
        <taxon>Rhodococcus</taxon>
    </lineage>
</organism>
<name>M2XZ19_9NOCA</name>
<feature type="transmembrane region" description="Helical" evidence="1">
    <location>
        <begin position="90"/>
        <end position="110"/>
    </location>
</feature>
<dbReference type="AlphaFoldDB" id="M2XZ19"/>
<evidence type="ECO:0000313" key="3">
    <source>
        <dbReference type="Proteomes" id="UP000011731"/>
    </source>
</evidence>
<protein>
    <submittedName>
        <fullName evidence="2">Putative esterase</fullName>
    </submittedName>
</protein>
<dbReference type="InterPro" id="IPR000801">
    <property type="entry name" value="Esterase-like"/>
</dbReference>
<proteinExistence type="predicted"/>
<dbReference type="Proteomes" id="UP000011731">
    <property type="component" value="Unassembled WGS sequence"/>
</dbReference>
<keyword evidence="1" id="KW-1133">Transmembrane helix</keyword>
<dbReference type="InterPro" id="IPR050583">
    <property type="entry name" value="Mycobacterial_A85_antigen"/>
</dbReference>
<comment type="caution">
    <text evidence="2">The sequence shown here is derived from an EMBL/GenBank/DDBJ whole genome shotgun (WGS) entry which is preliminary data.</text>
</comment>
<keyword evidence="1" id="KW-0472">Membrane</keyword>